<feature type="signal peptide" evidence="3">
    <location>
        <begin position="1"/>
        <end position="18"/>
    </location>
</feature>
<comment type="caution">
    <text evidence="6">The sequence shown here is derived from an EMBL/GenBank/DDBJ whole genome shotgun (WGS) entry which is preliminary data.</text>
</comment>
<dbReference type="InterPro" id="IPR051299">
    <property type="entry name" value="AB_hydrolase_lip/est"/>
</dbReference>
<keyword evidence="7" id="KW-1185">Reference proteome</keyword>
<dbReference type="AlphaFoldDB" id="A0A370TUM2"/>
<dbReference type="PANTHER" id="PTHR46640:SF1">
    <property type="entry name" value="FUNGAL LIPASE-LIKE DOMAIN-CONTAINING PROTEIN-RELATED"/>
    <property type="match status" value="1"/>
</dbReference>
<evidence type="ECO:0000256" key="3">
    <source>
        <dbReference type="SAM" id="SignalP"/>
    </source>
</evidence>
<proteinExistence type="predicted"/>
<evidence type="ECO:0000256" key="1">
    <source>
        <dbReference type="ARBA" id="ARBA00022729"/>
    </source>
</evidence>
<dbReference type="Gene3D" id="3.40.50.1820">
    <property type="entry name" value="alpha/beta hydrolase"/>
    <property type="match status" value="1"/>
</dbReference>
<dbReference type="SUPFAM" id="SSF53474">
    <property type="entry name" value="alpha/beta-Hydrolases"/>
    <property type="match status" value="1"/>
</dbReference>
<evidence type="ECO:0000259" key="4">
    <source>
        <dbReference type="Pfam" id="PF01764"/>
    </source>
</evidence>
<accession>A0A370TUM2</accession>
<sequence length="332" mass="35021">MWSSLQYALLLCLAGANALPHIAERDIPADQLTQFKLLAQYAGAAYCYTNVHSTGKKVSCSVDGGSCPAVESSQTSITASFIAGGTRTTGYVTVDDTHKLIVVSIQGTSISTNPIDVLTNLDVERDKTSICGTANKNDGCSIHGGFNNAANDALGPVKAAVATAKAAHPDYKIATTGHSLGGAVAAILGALLRNSGNNVDIVRTPFHELENIQLSTNTPKYTFGQPHIGTVDINNYIQSQAPAKGNNYRVTHFNDIVPQLPPHFLGDWDHFYPEFWINLKSGNVGATNVKVVQGSLYSTAGNEGATTGRGIIADIIAGIPAHDDYFGEVSTC</sequence>
<dbReference type="PANTHER" id="PTHR46640">
    <property type="entry name" value="TRIACYLGLYCEROL LIPASE, PUTATIVE (AFU_ORTHOLOGUE AFUA_6G06510)-RELATED"/>
    <property type="match status" value="1"/>
</dbReference>
<dbReference type="CDD" id="cd00519">
    <property type="entry name" value="Lipase_3"/>
    <property type="match status" value="1"/>
</dbReference>
<evidence type="ECO:0000313" key="6">
    <source>
        <dbReference type="EMBL" id="RDL39227.1"/>
    </source>
</evidence>
<organism evidence="6 7">
    <name type="scientific">Venustampulla echinocandica</name>
    <dbReference type="NCBI Taxonomy" id="2656787"/>
    <lineage>
        <taxon>Eukaryota</taxon>
        <taxon>Fungi</taxon>
        <taxon>Dikarya</taxon>
        <taxon>Ascomycota</taxon>
        <taxon>Pezizomycotina</taxon>
        <taxon>Leotiomycetes</taxon>
        <taxon>Helotiales</taxon>
        <taxon>Pleuroascaceae</taxon>
        <taxon>Venustampulla</taxon>
    </lineage>
</organism>
<dbReference type="STRING" id="2656787.A0A370TUM2"/>
<dbReference type="InterPro" id="IPR029058">
    <property type="entry name" value="AB_hydrolase_fold"/>
</dbReference>
<dbReference type="InterPro" id="IPR002921">
    <property type="entry name" value="Fungal_lipase-type"/>
</dbReference>
<dbReference type="GO" id="GO:0016042">
    <property type="term" value="P:lipid catabolic process"/>
    <property type="evidence" value="ECO:0007669"/>
    <property type="project" value="InterPro"/>
</dbReference>
<dbReference type="RefSeq" id="XP_031871883.1">
    <property type="nucleotide sequence ID" value="XM_032012190.1"/>
</dbReference>
<reference evidence="6 7" key="1">
    <citation type="journal article" date="2018" name="IMA Fungus">
        <title>IMA Genome-F 9: Draft genome sequence of Annulohypoxylon stygium, Aspergillus mulundensis, Berkeleyomyces basicola (syn. Thielaviopsis basicola), Ceratocystis smalleyi, two Cercospora beticola strains, Coleophoma cylindrospora, Fusarium fracticaudum, Phialophora cf. hyalina, and Morchella septimelata.</title>
        <authorList>
            <person name="Wingfield B.D."/>
            <person name="Bills G.F."/>
            <person name="Dong Y."/>
            <person name="Huang W."/>
            <person name="Nel W.J."/>
            <person name="Swalarsk-Parry B.S."/>
            <person name="Vaghefi N."/>
            <person name="Wilken P.M."/>
            <person name="An Z."/>
            <person name="de Beer Z.W."/>
            <person name="De Vos L."/>
            <person name="Chen L."/>
            <person name="Duong T.A."/>
            <person name="Gao Y."/>
            <person name="Hammerbacher A."/>
            <person name="Kikkert J.R."/>
            <person name="Li Y."/>
            <person name="Li H."/>
            <person name="Li K."/>
            <person name="Li Q."/>
            <person name="Liu X."/>
            <person name="Ma X."/>
            <person name="Naidoo K."/>
            <person name="Pethybridge S.J."/>
            <person name="Sun J."/>
            <person name="Steenkamp E.T."/>
            <person name="van der Nest M.A."/>
            <person name="van Wyk S."/>
            <person name="Wingfield M.J."/>
            <person name="Xiong C."/>
            <person name="Yue Q."/>
            <person name="Zhang X."/>
        </authorList>
    </citation>
    <scope>NUCLEOTIDE SEQUENCE [LARGE SCALE GENOMIC DNA]</scope>
    <source>
        <strain evidence="6 7">BP 5553</strain>
    </source>
</reference>
<dbReference type="Pfam" id="PF01764">
    <property type="entry name" value="Lipase_3"/>
    <property type="match status" value="1"/>
</dbReference>
<protein>
    <submittedName>
        <fullName evidence="6">Uncharacterized protein</fullName>
    </submittedName>
</protein>
<dbReference type="Pfam" id="PF03893">
    <property type="entry name" value="Lipase3_N"/>
    <property type="match status" value="1"/>
</dbReference>
<keyword evidence="2" id="KW-0378">Hydrolase</keyword>
<evidence type="ECO:0000256" key="2">
    <source>
        <dbReference type="ARBA" id="ARBA00022801"/>
    </source>
</evidence>
<dbReference type="Proteomes" id="UP000254866">
    <property type="component" value="Unassembled WGS sequence"/>
</dbReference>
<dbReference type="InterPro" id="IPR005592">
    <property type="entry name" value="Mono/diacylglycerol_lipase_N"/>
</dbReference>
<dbReference type="EMBL" id="NPIC01000002">
    <property type="protein sequence ID" value="RDL39227.1"/>
    <property type="molecule type" value="Genomic_DNA"/>
</dbReference>
<dbReference type="OrthoDB" id="426718at2759"/>
<feature type="domain" description="Mono-/di-acylglycerol lipase N-terminal" evidence="5">
    <location>
        <begin position="11"/>
        <end position="75"/>
    </location>
</feature>
<keyword evidence="1 3" id="KW-0732">Signal</keyword>
<feature type="domain" description="Fungal lipase-type" evidence="4">
    <location>
        <begin position="102"/>
        <end position="263"/>
    </location>
</feature>
<feature type="chain" id="PRO_5016884491" evidence="3">
    <location>
        <begin position="19"/>
        <end position="332"/>
    </location>
</feature>
<dbReference type="GO" id="GO:0016787">
    <property type="term" value="F:hydrolase activity"/>
    <property type="evidence" value="ECO:0007669"/>
    <property type="project" value="UniProtKB-KW"/>
</dbReference>
<dbReference type="GeneID" id="43596416"/>
<evidence type="ECO:0000259" key="5">
    <source>
        <dbReference type="Pfam" id="PF03893"/>
    </source>
</evidence>
<gene>
    <name evidence="6" type="ORF">BP5553_03567</name>
</gene>
<evidence type="ECO:0000313" key="7">
    <source>
        <dbReference type="Proteomes" id="UP000254866"/>
    </source>
</evidence>
<name>A0A370TUM2_9HELO</name>